<gene>
    <name evidence="1" type="ORF">AFUS01_LOCUS20424</name>
</gene>
<organism evidence="1 2">
    <name type="scientific">Allacma fusca</name>
    <dbReference type="NCBI Taxonomy" id="39272"/>
    <lineage>
        <taxon>Eukaryota</taxon>
        <taxon>Metazoa</taxon>
        <taxon>Ecdysozoa</taxon>
        <taxon>Arthropoda</taxon>
        <taxon>Hexapoda</taxon>
        <taxon>Collembola</taxon>
        <taxon>Symphypleona</taxon>
        <taxon>Sminthuridae</taxon>
        <taxon>Allacma</taxon>
    </lineage>
</organism>
<feature type="non-terminal residue" evidence="1">
    <location>
        <position position="50"/>
    </location>
</feature>
<dbReference type="Proteomes" id="UP000708208">
    <property type="component" value="Unassembled WGS sequence"/>
</dbReference>
<dbReference type="AlphaFoldDB" id="A0A8J2K2X7"/>
<proteinExistence type="predicted"/>
<comment type="caution">
    <text evidence="1">The sequence shown here is derived from an EMBL/GenBank/DDBJ whole genome shotgun (WGS) entry which is preliminary data.</text>
</comment>
<keyword evidence="2" id="KW-1185">Reference proteome</keyword>
<sequence length="50" mass="5998">MATRDRNIPKPSVSFLSEVVRSNSNDVLHRNRDSDYRQLNRRLLRIQIFL</sequence>
<evidence type="ECO:0000313" key="1">
    <source>
        <dbReference type="EMBL" id="CAG7731865.1"/>
    </source>
</evidence>
<dbReference type="EMBL" id="CAJVCH010220396">
    <property type="protein sequence ID" value="CAG7731865.1"/>
    <property type="molecule type" value="Genomic_DNA"/>
</dbReference>
<protein>
    <submittedName>
        <fullName evidence="1">Uncharacterized protein</fullName>
    </submittedName>
</protein>
<name>A0A8J2K2X7_9HEXA</name>
<accession>A0A8J2K2X7</accession>
<evidence type="ECO:0000313" key="2">
    <source>
        <dbReference type="Proteomes" id="UP000708208"/>
    </source>
</evidence>
<reference evidence="1" key="1">
    <citation type="submission" date="2021-06" db="EMBL/GenBank/DDBJ databases">
        <authorList>
            <person name="Hodson N. C."/>
            <person name="Mongue J. A."/>
            <person name="Jaron S. K."/>
        </authorList>
    </citation>
    <scope>NUCLEOTIDE SEQUENCE</scope>
</reference>